<dbReference type="InterPro" id="IPR036291">
    <property type="entry name" value="NAD(P)-bd_dom_sf"/>
</dbReference>
<protein>
    <submittedName>
        <fullName evidence="1">Dipicolinate synthase subunit A</fullName>
    </submittedName>
</protein>
<evidence type="ECO:0000313" key="1">
    <source>
        <dbReference type="EMBL" id="QBK25686.1"/>
    </source>
</evidence>
<dbReference type="KEGG" id="uth:DKZ56_07325"/>
<gene>
    <name evidence="1" type="ORF">DKZ56_07325</name>
</gene>
<evidence type="ECO:0000313" key="2">
    <source>
        <dbReference type="Proteomes" id="UP000291151"/>
    </source>
</evidence>
<sequence length="260" mass="29784">MRNERWMVIGTDERLKILAKKLSNPERTVYYKNKTNWDHECNQLAIELEPDYIVLPIQPLKVEVPALMGIENAVIFCGKTNEKWKEILKENTVYYYLEDEEFIWQNALLTAEAFVARFYQTKEAISGKRFIVTGFGRVAKTLGHLLRSIGAEVIVAVRSEVQFNEAKAFRYKASYLADVGDIEADYFVNTIPAKWLDAKLNEKILIPIYDLASAPGCLQDGVEREFYELLPALPGKYFPKDAANILYNSIVGQLRRGKSC</sequence>
<dbReference type="Gene3D" id="3.40.50.720">
    <property type="entry name" value="NAD(P)-binding Rossmann-like Domain"/>
    <property type="match status" value="1"/>
</dbReference>
<dbReference type="EMBL" id="CP036528">
    <property type="protein sequence ID" value="QBK25686.1"/>
    <property type="molecule type" value="Genomic_DNA"/>
</dbReference>
<dbReference type="Proteomes" id="UP000291151">
    <property type="component" value="Chromosome"/>
</dbReference>
<organism evidence="1 2">
    <name type="scientific">Ureibacillus thermophilus</name>
    <dbReference type="NCBI Taxonomy" id="367743"/>
    <lineage>
        <taxon>Bacteria</taxon>
        <taxon>Bacillati</taxon>
        <taxon>Bacillota</taxon>
        <taxon>Bacilli</taxon>
        <taxon>Bacillales</taxon>
        <taxon>Caryophanaceae</taxon>
        <taxon>Ureibacillus</taxon>
    </lineage>
</organism>
<reference evidence="1 2" key="1">
    <citation type="submission" date="2019-02" db="EMBL/GenBank/DDBJ databases">
        <title>Ureibacillus thermophilus.</title>
        <authorList>
            <person name="Sunny J.S."/>
            <person name="Natarajan A."/>
            <person name="Saleena L.M."/>
        </authorList>
    </citation>
    <scope>NUCLEOTIDE SEQUENCE [LARGE SCALE GENOMIC DNA]</scope>
    <source>
        <strain evidence="1 2">LM102</strain>
    </source>
</reference>
<dbReference type="AlphaFoldDB" id="A0A4P6UUB7"/>
<accession>A0A4P6UUB7</accession>
<keyword evidence="2" id="KW-1185">Reference proteome</keyword>
<proteinExistence type="predicted"/>
<name>A0A4P6UUB7_9BACL</name>
<dbReference type="SUPFAM" id="SSF51735">
    <property type="entry name" value="NAD(P)-binding Rossmann-fold domains"/>
    <property type="match status" value="1"/>
</dbReference>
<dbReference type="RefSeq" id="WP_208652070.1">
    <property type="nucleotide sequence ID" value="NZ_CP036528.1"/>
</dbReference>